<feature type="compositionally biased region" description="Gly residues" evidence="2">
    <location>
        <begin position="15"/>
        <end position="31"/>
    </location>
</feature>
<dbReference type="Ensembl" id="ENSANIT00000011425.1">
    <property type="protein sequence ID" value="ENSANIP00000011038.1"/>
    <property type="gene ID" value="ENSANIG00000007485.1"/>
</dbReference>
<dbReference type="GO" id="GO:0005524">
    <property type="term" value="F:ATP binding"/>
    <property type="evidence" value="ECO:0007669"/>
    <property type="project" value="UniProtKB-UniRule"/>
</dbReference>
<dbReference type="PANTHER" id="PTHR48015">
    <property type="entry name" value="SERINE/THREONINE-PROTEIN KINASE TAO"/>
    <property type="match status" value="1"/>
</dbReference>
<dbReference type="GO" id="GO:0043408">
    <property type="term" value="P:regulation of MAPK cascade"/>
    <property type="evidence" value="ECO:0007669"/>
    <property type="project" value="TreeGrafter"/>
</dbReference>
<dbReference type="InterPro" id="IPR000719">
    <property type="entry name" value="Prot_kinase_dom"/>
</dbReference>
<sequence length="158" mass="16538">PLRGARGRASAGSRVGSGSGGCLREAGSGGGRRGRARAPFKGPAGSRETCEELSGYRPGGAQGLGREPPSGRRGRGASSGMEQAAPKSKLKKLSEDSLTKQPEEVFDVLEKLGEGSYGSVFKAIHKESGQVVAIKQVPVESDLQEIIKEISIMQQCDR</sequence>
<dbReference type="InterPro" id="IPR011009">
    <property type="entry name" value="Kinase-like_dom_sf"/>
</dbReference>
<dbReference type="InterPro" id="IPR017441">
    <property type="entry name" value="Protein_kinase_ATP_BS"/>
</dbReference>
<organism evidence="4 5">
    <name type="scientific">Accipiter nisus</name>
    <name type="common">Eurasian sparrowhawk</name>
    <dbReference type="NCBI Taxonomy" id="211598"/>
    <lineage>
        <taxon>Eukaryota</taxon>
        <taxon>Metazoa</taxon>
        <taxon>Chordata</taxon>
        <taxon>Craniata</taxon>
        <taxon>Vertebrata</taxon>
        <taxon>Euteleostomi</taxon>
        <taxon>Archelosauria</taxon>
        <taxon>Archosauria</taxon>
        <taxon>Dinosauria</taxon>
        <taxon>Saurischia</taxon>
        <taxon>Theropoda</taxon>
        <taxon>Coelurosauria</taxon>
        <taxon>Aves</taxon>
        <taxon>Neognathae</taxon>
        <taxon>Neoaves</taxon>
        <taxon>Telluraves</taxon>
        <taxon>Accipitrimorphae</taxon>
        <taxon>Accipitriformes</taxon>
        <taxon>Accipitridae</taxon>
        <taxon>Accipitrinae</taxon>
        <taxon>Accipiter</taxon>
    </lineage>
</organism>
<evidence type="ECO:0000259" key="3">
    <source>
        <dbReference type="PROSITE" id="PS50011"/>
    </source>
</evidence>
<reference evidence="4" key="1">
    <citation type="submission" date="2025-08" db="UniProtKB">
        <authorList>
            <consortium name="Ensembl"/>
        </authorList>
    </citation>
    <scope>IDENTIFICATION</scope>
</reference>
<dbReference type="AlphaFoldDB" id="A0A8B9MQ66"/>
<name>A0A8B9MQ66_9AVES</name>
<dbReference type="GO" id="GO:0035556">
    <property type="term" value="P:intracellular signal transduction"/>
    <property type="evidence" value="ECO:0007669"/>
    <property type="project" value="TreeGrafter"/>
</dbReference>
<dbReference type="Gene3D" id="3.30.200.20">
    <property type="entry name" value="Phosphorylase Kinase, domain 1"/>
    <property type="match status" value="1"/>
</dbReference>
<keyword evidence="1" id="KW-0547">Nucleotide-binding</keyword>
<protein>
    <recommendedName>
        <fullName evidence="3">Protein kinase domain-containing protein</fullName>
    </recommendedName>
</protein>
<dbReference type="PROSITE" id="PS00107">
    <property type="entry name" value="PROTEIN_KINASE_ATP"/>
    <property type="match status" value="1"/>
</dbReference>
<keyword evidence="5" id="KW-1185">Reference proteome</keyword>
<evidence type="ECO:0000256" key="2">
    <source>
        <dbReference type="SAM" id="MobiDB-lite"/>
    </source>
</evidence>
<feature type="region of interest" description="Disordered" evidence="2">
    <location>
        <begin position="1"/>
        <end position="99"/>
    </location>
</feature>
<dbReference type="SUPFAM" id="SSF56112">
    <property type="entry name" value="Protein kinase-like (PK-like)"/>
    <property type="match status" value="1"/>
</dbReference>
<proteinExistence type="predicted"/>
<reference evidence="4" key="2">
    <citation type="submission" date="2025-09" db="UniProtKB">
        <authorList>
            <consortium name="Ensembl"/>
        </authorList>
    </citation>
    <scope>IDENTIFICATION</scope>
</reference>
<evidence type="ECO:0000313" key="5">
    <source>
        <dbReference type="Proteomes" id="UP000694541"/>
    </source>
</evidence>
<dbReference type="PANTHER" id="PTHR48015:SF23">
    <property type="entry name" value="SERINE_THREONINE-PROTEIN KINASE 3"/>
    <property type="match status" value="1"/>
</dbReference>
<dbReference type="GO" id="GO:0005737">
    <property type="term" value="C:cytoplasm"/>
    <property type="evidence" value="ECO:0007669"/>
    <property type="project" value="TreeGrafter"/>
</dbReference>
<dbReference type="GO" id="GO:0004674">
    <property type="term" value="F:protein serine/threonine kinase activity"/>
    <property type="evidence" value="ECO:0007669"/>
    <property type="project" value="TreeGrafter"/>
</dbReference>
<dbReference type="PROSITE" id="PS50011">
    <property type="entry name" value="PROTEIN_KINASE_DOM"/>
    <property type="match status" value="1"/>
</dbReference>
<dbReference type="Proteomes" id="UP000694541">
    <property type="component" value="Unplaced"/>
</dbReference>
<accession>A0A8B9MQ66</accession>
<feature type="compositionally biased region" description="Low complexity" evidence="2">
    <location>
        <begin position="1"/>
        <end position="14"/>
    </location>
</feature>
<dbReference type="InterPro" id="IPR050285">
    <property type="entry name" value="STE20_Ser/Thr_kinase"/>
</dbReference>
<keyword evidence="1" id="KW-0067">ATP-binding</keyword>
<dbReference type="Pfam" id="PF00069">
    <property type="entry name" value="Pkinase"/>
    <property type="match status" value="1"/>
</dbReference>
<feature type="binding site" evidence="1">
    <location>
        <position position="135"/>
    </location>
    <ligand>
        <name>ATP</name>
        <dbReference type="ChEBI" id="CHEBI:30616"/>
    </ligand>
</feature>
<evidence type="ECO:0000313" key="4">
    <source>
        <dbReference type="Ensembl" id="ENSANIP00000011038.1"/>
    </source>
</evidence>
<feature type="domain" description="Protein kinase" evidence="3">
    <location>
        <begin position="106"/>
        <end position="158"/>
    </location>
</feature>
<evidence type="ECO:0000256" key="1">
    <source>
        <dbReference type="PROSITE-ProRule" id="PRU10141"/>
    </source>
</evidence>